<evidence type="ECO:0000313" key="2">
    <source>
        <dbReference type="EMBL" id="KAK5577665.1"/>
    </source>
</evidence>
<reference evidence="2 3" key="1">
    <citation type="submission" date="2023-11" db="EMBL/GenBank/DDBJ databases">
        <title>Dfirmibasis_genome.</title>
        <authorList>
            <person name="Edelbroek B."/>
            <person name="Kjellin J."/>
            <person name="Jerlstrom-Hultqvist J."/>
            <person name="Soderbom F."/>
        </authorList>
    </citation>
    <scope>NUCLEOTIDE SEQUENCE [LARGE SCALE GENOMIC DNA]</scope>
    <source>
        <strain evidence="2 3">TNS-C-14</strain>
    </source>
</reference>
<sequence length="74" mass="8320">MAGQYWRAAGITYLQYANICGTHVRNCLKEPFKAVAKNREGFISNTVLYKNGKEASTIVLNAELLQKEVLTKKN</sequence>
<accession>A0AAN7U385</accession>
<dbReference type="GO" id="GO:0042776">
    <property type="term" value="P:proton motive force-driven mitochondrial ATP synthesis"/>
    <property type="evidence" value="ECO:0007669"/>
    <property type="project" value="TreeGrafter"/>
</dbReference>
<dbReference type="GO" id="GO:0046933">
    <property type="term" value="F:proton-transporting ATP synthase activity, rotational mechanism"/>
    <property type="evidence" value="ECO:0007669"/>
    <property type="project" value="InterPro"/>
</dbReference>
<dbReference type="PANTHER" id="PTHR12448:SF0">
    <property type="entry name" value="ATP SYNTHASE SUBUNIT EPSILON, MITOCHONDRIAL"/>
    <property type="match status" value="1"/>
</dbReference>
<dbReference type="Pfam" id="PF04627">
    <property type="entry name" value="ATP-synt_Eps"/>
    <property type="match status" value="1"/>
</dbReference>
<dbReference type="PANTHER" id="PTHR12448">
    <property type="entry name" value="ATP SYNTHASE EPSILON CHAIN, MITOCHONDRIAL"/>
    <property type="match status" value="1"/>
</dbReference>
<dbReference type="SUPFAM" id="SSF48690">
    <property type="entry name" value="Epsilon subunit of mitochondrial F1F0-ATP synthase"/>
    <property type="match status" value="1"/>
</dbReference>
<dbReference type="AlphaFoldDB" id="A0AAN7U385"/>
<gene>
    <name evidence="2" type="ORF">RB653_002609</name>
</gene>
<comment type="similarity">
    <text evidence="1">Belongs to the eukaryotic ATPase epsilon family.</text>
</comment>
<comment type="caution">
    <text evidence="2">The sequence shown here is derived from an EMBL/GenBank/DDBJ whole genome shotgun (WGS) entry which is preliminary data.</text>
</comment>
<dbReference type="CDD" id="cd12153">
    <property type="entry name" value="F1-ATPase_epsilon"/>
    <property type="match status" value="1"/>
</dbReference>
<dbReference type="EMBL" id="JAVFKY010000004">
    <property type="protein sequence ID" value="KAK5577665.1"/>
    <property type="molecule type" value="Genomic_DNA"/>
</dbReference>
<dbReference type="GO" id="GO:0005743">
    <property type="term" value="C:mitochondrial inner membrane"/>
    <property type="evidence" value="ECO:0007669"/>
    <property type="project" value="InterPro"/>
</dbReference>
<dbReference type="Proteomes" id="UP001344447">
    <property type="component" value="Unassembled WGS sequence"/>
</dbReference>
<protein>
    <recommendedName>
        <fullName evidence="4">ATP synthase subunit epsilon, mitochondrial</fullName>
    </recommendedName>
</protein>
<evidence type="ECO:0000313" key="3">
    <source>
        <dbReference type="Proteomes" id="UP001344447"/>
    </source>
</evidence>
<evidence type="ECO:0000256" key="1">
    <source>
        <dbReference type="ARBA" id="ARBA00009502"/>
    </source>
</evidence>
<proteinExistence type="inferred from homology"/>
<dbReference type="InterPro" id="IPR036742">
    <property type="entry name" value="ATP_synth_F1_esu_sf_mt"/>
</dbReference>
<keyword evidence="3" id="KW-1185">Reference proteome</keyword>
<dbReference type="Gene3D" id="1.10.1620.20">
    <property type="entry name" value="ATP synthase, F1 complex, epsilon subunit superfamily, mitochondrial"/>
    <property type="match status" value="1"/>
</dbReference>
<evidence type="ECO:0008006" key="4">
    <source>
        <dbReference type="Google" id="ProtNLM"/>
    </source>
</evidence>
<dbReference type="GO" id="GO:0045259">
    <property type="term" value="C:proton-transporting ATP synthase complex"/>
    <property type="evidence" value="ECO:0007669"/>
    <property type="project" value="InterPro"/>
</dbReference>
<dbReference type="InterPro" id="IPR006721">
    <property type="entry name" value="ATP_synth_F1_esu_mt"/>
</dbReference>
<organism evidence="2 3">
    <name type="scientific">Dictyostelium firmibasis</name>
    <dbReference type="NCBI Taxonomy" id="79012"/>
    <lineage>
        <taxon>Eukaryota</taxon>
        <taxon>Amoebozoa</taxon>
        <taxon>Evosea</taxon>
        <taxon>Eumycetozoa</taxon>
        <taxon>Dictyostelia</taxon>
        <taxon>Dictyosteliales</taxon>
        <taxon>Dictyosteliaceae</taxon>
        <taxon>Dictyostelium</taxon>
    </lineage>
</organism>
<name>A0AAN7U385_9MYCE</name>